<reference evidence="1 2" key="1">
    <citation type="journal article" date="2018" name="Sci. Rep.">
        <title>Genomic signatures of local adaptation to the degree of environmental predictability in rotifers.</title>
        <authorList>
            <person name="Franch-Gras L."/>
            <person name="Hahn C."/>
            <person name="Garcia-Roger E.M."/>
            <person name="Carmona M.J."/>
            <person name="Serra M."/>
            <person name="Gomez A."/>
        </authorList>
    </citation>
    <scope>NUCLEOTIDE SEQUENCE [LARGE SCALE GENOMIC DNA]</scope>
    <source>
        <strain evidence="1">HYR1</strain>
    </source>
</reference>
<accession>A0A3M7S7U9</accession>
<gene>
    <name evidence="1" type="ORF">BpHYR1_001805</name>
</gene>
<name>A0A3M7S7U9_BRAPC</name>
<comment type="caution">
    <text evidence="1">The sequence shown here is derived from an EMBL/GenBank/DDBJ whole genome shotgun (WGS) entry which is preliminary data.</text>
</comment>
<dbReference type="Proteomes" id="UP000276133">
    <property type="component" value="Unassembled WGS sequence"/>
</dbReference>
<dbReference type="EMBL" id="REGN01001881">
    <property type="protein sequence ID" value="RNA31903.1"/>
    <property type="molecule type" value="Genomic_DNA"/>
</dbReference>
<evidence type="ECO:0000313" key="2">
    <source>
        <dbReference type="Proteomes" id="UP000276133"/>
    </source>
</evidence>
<dbReference type="AlphaFoldDB" id="A0A3M7S7U9"/>
<keyword evidence="2" id="KW-1185">Reference proteome</keyword>
<protein>
    <submittedName>
        <fullName evidence="1">Uncharacterized protein</fullName>
    </submittedName>
</protein>
<organism evidence="1 2">
    <name type="scientific">Brachionus plicatilis</name>
    <name type="common">Marine rotifer</name>
    <name type="synonym">Brachionus muelleri</name>
    <dbReference type="NCBI Taxonomy" id="10195"/>
    <lineage>
        <taxon>Eukaryota</taxon>
        <taxon>Metazoa</taxon>
        <taxon>Spiralia</taxon>
        <taxon>Gnathifera</taxon>
        <taxon>Rotifera</taxon>
        <taxon>Eurotatoria</taxon>
        <taxon>Monogononta</taxon>
        <taxon>Pseudotrocha</taxon>
        <taxon>Ploima</taxon>
        <taxon>Brachionidae</taxon>
        <taxon>Brachionus</taxon>
    </lineage>
</organism>
<evidence type="ECO:0000313" key="1">
    <source>
        <dbReference type="EMBL" id="RNA31903.1"/>
    </source>
</evidence>
<proteinExistence type="predicted"/>
<sequence>MNSNSTAQVRHIAFTLTATAAADHSLSSATTGCGAKHIRRHVGAASATIATTGTNTTASIRTLSRTFATVMIFFDQMISGSKGDQVSVVGGRRYGHGPSASDIRVTQLIGQGLKFVGRKVIVVPQDVIVGWSTGALDAGVTTQVKVKLGGMSDASVDCGSRWYVATLAALFLSVGTKESCMMSLLNGNECDAGLIATLQFHACLPNRHQFAC</sequence>